<reference evidence="2" key="2">
    <citation type="journal article" date="2021" name="PeerJ">
        <title>Extensive microbial diversity within the chicken gut microbiome revealed by metagenomics and culture.</title>
        <authorList>
            <person name="Gilroy R."/>
            <person name="Ravi A."/>
            <person name="Getino M."/>
            <person name="Pursley I."/>
            <person name="Horton D.L."/>
            <person name="Alikhan N.F."/>
            <person name="Baker D."/>
            <person name="Gharbi K."/>
            <person name="Hall N."/>
            <person name="Watson M."/>
            <person name="Adriaenssens E.M."/>
            <person name="Foster-Nyarko E."/>
            <person name="Jarju S."/>
            <person name="Secka A."/>
            <person name="Antonio M."/>
            <person name="Oren A."/>
            <person name="Chaudhuri R.R."/>
            <person name="La Ragione R."/>
            <person name="Hildebrand F."/>
            <person name="Pallen M.J."/>
        </authorList>
    </citation>
    <scope>NUCLEOTIDE SEQUENCE</scope>
    <source>
        <strain evidence="2">ChiSjej4B22-8148</strain>
    </source>
</reference>
<feature type="region of interest" description="Disordered" evidence="1">
    <location>
        <begin position="26"/>
        <end position="51"/>
    </location>
</feature>
<feature type="compositionally biased region" description="Basic and acidic residues" evidence="1">
    <location>
        <begin position="26"/>
        <end position="44"/>
    </location>
</feature>
<organism evidence="2 3">
    <name type="scientific">Candidatus Choladousia intestinavium</name>
    <dbReference type="NCBI Taxonomy" id="2840727"/>
    <lineage>
        <taxon>Bacteria</taxon>
        <taxon>Bacillati</taxon>
        <taxon>Bacillota</taxon>
        <taxon>Clostridia</taxon>
        <taxon>Lachnospirales</taxon>
        <taxon>Lachnospiraceae</taxon>
        <taxon>Lachnospiraceae incertae sedis</taxon>
        <taxon>Candidatus Choladousia</taxon>
    </lineage>
</organism>
<dbReference type="EMBL" id="DVGK01000038">
    <property type="protein sequence ID" value="HIR12837.1"/>
    <property type="molecule type" value="Genomic_DNA"/>
</dbReference>
<proteinExistence type="predicted"/>
<dbReference type="AlphaFoldDB" id="A0A9D1D8X0"/>
<evidence type="ECO:0000256" key="1">
    <source>
        <dbReference type="SAM" id="MobiDB-lite"/>
    </source>
</evidence>
<accession>A0A9D1D8X0</accession>
<evidence type="ECO:0000313" key="2">
    <source>
        <dbReference type="EMBL" id="HIR12837.1"/>
    </source>
</evidence>
<evidence type="ECO:0000313" key="3">
    <source>
        <dbReference type="Proteomes" id="UP000886757"/>
    </source>
</evidence>
<comment type="caution">
    <text evidence="2">The sequence shown here is derived from an EMBL/GenBank/DDBJ whole genome shotgun (WGS) entry which is preliminary data.</text>
</comment>
<name>A0A9D1D8X0_9FIRM</name>
<sequence length="51" mass="6258">MGQIIKEGNAFYEIDDECFQRLNKRKKEEERKKNMVKGQSEEKNRQRRRGK</sequence>
<gene>
    <name evidence="2" type="ORF">IAB31_02805</name>
</gene>
<protein>
    <submittedName>
        <fullName evidence="2">Uncharacterized protein</fullName>
    </submittedName>
</protein>
<dbReference type="Proteomes" id="UP000886757">
    <property type="component" value="Unassembled WGS sequence"/>
</dbReference>
<reference evidence="2" key="1">
    <citation type="submission" date="2020-10" db="EMBL/GenBank/DDBJ databases">
        <authorList>
            <person name="Gilroy R."/>
        </authorList>
    </citation>
    <scope>NUCLEOTIDE SEQUENCE</scope>
    <source>
        <strain evidence="2">ChiSjej4B22-8148</strain>
    </source>
</reference>